<dbReference type="Ensembl" id="ENSLLET00000035088.1">
    <property type="protein sequence ID" value="ENSLLEP00000033804.1"/>
    <property type="gene ID" value="ENSLLEG00000021384.1"/>
</dbReference>
<evidence type="ECO:0000256" key="2">
    <source>
        <dbReference type="ARBA" id="ARBA00023242"/>
    </source>
</evidence>
<dbReference type="Proteomes" id="UP000694569">
    <property type="component" value="Unplaced"/>
</dbReference>
<dbReference type="SMART" id="SM00731">
    <property type="entry name" value="SprT"/>
    <property type="match status" value="1"/>
</dbReference>
<dbReference type="GO" id="GO:0006974">
    <property type="term" value="P:DNA damage response"/>
    <property type="evidence" value="ECO:0007669"/>
    <property type="project" value="InterPro"/>
</dbReference>
<reference evidence="5" key="1">
    <citation type="submission" date="2025-08" db="UniProtKB">
        <authorList>
            <consortium name="Ensembl"/>
        </authorList>
    </citation>
    <scope>IDENTIFICATION</scope>
</reference>
<evidence type="ECO:0000256" key="1">
    <source>
        <dbReference type="ARBA" id="ARBA00004123"/>
    </source>
</evidence>
<feature type="region of interest" description="Disordered" evidence="3">
    <location>
        <begin position="117"/>
        <end position="145"/>
    </location>
</feature>
<evidence type="ECO:0000256" key="3">
    <source>
        <dbReference type="SAM" id="MobiDB-lite"/>
    </source>
</evidence>
<dbReference type="GO" id="GO:0031593">
    <property type="term" value="F:polyubiquitin modification-dependent protein binding"/>
    <property type="evidence" value="ECO:0007669"/>
    <property type="project" value="TreeGrafter"/>
</dbReference>
<accession>A0A8C5WF68</accession>
<proteinExistence type="predicted"/>
<dbReference type="GO" id="GO:0004222">
    <property type="term" value="F:metalloendopeptidase activity"/>
    <property type="evidence" value="ECO:0007669"/>
    <property type="project" value="InterPro"/>
</dbReference>
<dbReference type="Pfam" id="PF22934">
    <property type="entry name" value="SPRTN_ZBD"/>
    <property type="match status" value="1"/>
</dbReference>
<dbReference type="PANTHER" id="PTHR21220:SF0">
    <property type="entry name" value="DNA-DEPENDENT METALLOPROTEASE SPRTN"/>
    <property type="match status" value="1"/>
</dbReference>
<dbReference type="GO" id="GO:0003697">
    <property type="term" value="F:single-stranded DNA binding"/>
    <property type="evidence" value="ECO:0007669"/>
    <property type="project" value="InterPro"/>
</dbReference>
<sequence length="188" mass="21954">MLSLQTRKDLVEILLHEMIHAYQYTTNNGVGDGHGPEFQRHMRRINGLTGTNITICNDFYDALEQCKKHWWRCDGPCQHQGPKFGYIKRPMNREPYAREKWFQKHQETCGGKFIKVKGPETSSRKRARDDEEMTAQPPKRAKKVKGITDMSRLDALRFILTCRFLTSGRWTFHSRSYGRPSSSGFRLS</sequence>
<feature type="domain" description="SprT-like" evidence="4">
    <location>
        <begin position="2"/>
        <end position="116"/>
    </location>
</feature>
<comment type="subcellular location">
    <subcellularLocation>
        <location evidence="1">Nucleus</location>
    </subcellularLocation>
</comment>
<evidence type="ECO:0000313" key="5">
    <source>
        <dbReference type="Ensembl" id="ENSLLEP00000033804.1"/>
    </source>
</evidence>
<keyword evidence="2" id="KW-0539">Nucleus</keyword>
<evidence type="ECO:0000259" key="4">
    <source>
        <dbReference type="SMART" id="SM00731"/>
    </source>
</evidence>
<organism evidence="5 6">
    <name type="scientific">Leptobrachium leishanense</name>
    <name type="common">Leishan spiny toad</name>
    <dbReference type="NCBI Taxonomy" id="445787"/>
    <lineage>
        <taxon>Eukaryota</taxon>
        <taxon>Metazoa</taxon>
        <taxon>Chordata</taxon>
        <taxon>Craniata</taxon>
        <taxon>Vertebrata</taxon>
        <taxon>Euteleostomi</taxon>
        <taxon>Amphibia</taxon>
        <taxon>Batrachia</taxon>
        <taxon>Anura</taxon>
        <taxon>Pelobatoidea</taxon>
        <taxon>Megophryidae</taxon>
        <taxon>Leptobrachium</taxon>
    </lineage>
</organism>
<dbReference type="InterPro" id="IPR055220">
    <property type="entry name" value="SPRTN_ZBD"/>
</dbReference>
<dbReference type="Pfam" id="PF10263">
    <property type="entry name" value="SprT-like"/>
    <property type="match status" value="1"/>
</dbReference>
<dbReference type="InterPro" id="IPR006640">
    <property type="entry name" value="SprT-like_domain"/>
</dbReference>
<evidence type="ECO:0000313" key="6">
    <source>
        <dbReference type="Proteomes" id="UP000694569"/>
    </source>
</evidence>
<dbReference type="AlphaFoldDB" id="A0A8C5WF68"/>
<dbReference type="OrthoDB" id="5236983at2759"/>
<dbReference type="PANTHER" id="PTHR21220">
    <property type="entry name" value="DNA-DEPENDENT METALLOPROTEASE SPRTN"/>
    <property type="match status" value="1"/>
</dbReference>
<dbReference type="InterPro" id="IPR044245">
    <property type="entry name" value="Spartan"/>
</dbReference>
<dbReference type="GO" id="GO:0005634">
    <property type="term" value="C:nucleus"/>
    <property type="evidence" value="ECO:0007669"/>
    <property type="project" value="UniProtKB-SubCell"/>
</dbReference>
<dbReference type="GeneTree" id="ENSGT00390000003585"/>
<reference evidence="5" key="2">
    <citation type="submission" date="2025-09" db="UniProtKB">
        <authorList>
            <consortium name="Ensembl"/>
        </authorList>
    </citation>
    <scope>IDENTIFICATION</scope>
</reference>
<name>A0A8C5WF68_9ANUR</name>
<protein>
    <recommendedName>
        <fullName evidence="4">SprT-like domain-containing protein</fullName>
    </recommendedName>
</protein>
<keyword evidence="6" id="KW-1185">Reference proteome</keyword>